<accession>A0A8B8BW59</accession>
<evidence type="ECO:0000313" key="1">
    <source>
        <dbReference type="Proteomes" id="UP000694844"/>
    </source>
</evidence>
<name>A0A8B8BW59_CRAVI</name>
<gene>
    <name evidence="2" type="primary">LOC111113605</name>
</gene>
<proteinExistence type="predicted"/>
<dbReference type="InterPro" id="IPR000358">
    <property type="entry name" value="RNR_small_fam"/>
</dbReference>
<dbReference type="GO" id="GO:0005829">
    <property type="term" value="C:cytosol"/>
    <property type="evidence" value="ECO:0007669"/>
    <property type="project" value="TreeGrafter"/>
</dbReference>
<protein>
    <submittedName>
        <fullName evidence="2">Uncharacterized protein F54H12.2-like</fullName>
    </submittedName>
</protein>
<dbReference type="OrthoDB" id="6134518at2759"/>
<keyword evidence="1" id="KW-1185">Reference proteome</keyword>
<dbReference type="GeneID" id="111113605"/>
<sequence>MSSLAYDSILEGLPKELLLFNVPVTQTAVSGSYYVDCRPVSQISENGPIEFSVPGNADYIDLKKSLLYAKVRILHSDGTVLKVGEKVGPINNFLHSIVSQVDVSLNGKQFSSSGGATYAYKAYIQNLLNYGQVAKSTQLQSCLFFKDDAAYMDVNDPGGANTGLYSRAFFSKESSPFDLEGPLLEDVCRLDRFVLNGVDVNIKLYRQNPSFCLMSGEENPNYKIVFDDVIFRVCRIQVSPGIIVGHNKTLETTTAKYPLINTDVKLASIASGQTRFIWDNIYLSQCPSKIVVGLVSTEAQTGNYQKNPFNFQTFGATQVGVFVNNVSIPGQPYKIEKECYVSAYRSLFDIVDKTQLDSGNYIERDDWPNGYSLFGFCLQPQFGNNETLSLVNHANVRIEIAFQQALRETVSCILYAEFPSYFEIDNTRNVIVSVNASS</sequence>
<dbReference type="GO" id="GO:0009263">
    <property type="term" value="P:deoxyribonucleotide biosynthetic process"/>
    <property type="evidence" value="ECO:0007669"/>
    <property type="project" value="InterPro"/>
</dbReference>
<dbReference type="RefSeq" id="XP_022307607.1">
    <property type="nucleotide sequence ID" value="XM_022451899.1"/>
</dbReference>
<dbReference type="PANTHER" id="PTHR23409:SF21">
    <property type="entry name" value="CAPSID PROTEIN"/>
    <property type="match status" value="1"/>
</dbReference>
<dbReference type="Proteomes" id="UP000694844">
    <property type="component" value="Chromosome 9"/>
</dbReference>
<dbReference type="PANTHER" id="PTHR23409">
    <property type="entry name" value="RIBONUCLEOSIDE-DIPHOSPHATE REDUCTASE SMALL CHAIN"/>
    <property type="match status" value="1"/>
</dbReference>
<dbReference type="GO" id="GO:0004748">
    <property type="term" value="F:ribonucleoside-diphosphate reductase activity, thioredoxin disulfide as acceptor"/>
    <property type="evidence" value="ECO:0007669"/>
    <property type="project" value="TreeGrafter"/>
</dbReference>
<reference evidence="2" key="1">
    <citation type="submission" date="2025-08" db="UniProtKB">
        <authorList>
            <consortium name="RefSeq"/>
        </authorList>
    </citation>
    <scope>IDENTIFICATION</scope>
    <source>
        <tissue evidence="2">Whole sample</tissue>
    </source>
</reference>
<dbReference type="AlphaFoldDB" id="A0A8B8BW59"/>
<evidence type="ECO:0000313" key="2">
    <source>
        <dbReference type="RefSeq" id="XP_022307607.1"/>
    </source>
</evidence>
<dbReference type="KEGG" id="cvn:111113605"/>
<organism evidence="1 2">
    <name type="scientific">Crassostrea virginica</name>
    <name type="common">Eastern oyster</name>
    <dbReference type="NCBI Taxonomy" id="6565"/>
    <lineage>
        <taxon>Eukaryota</taxon>
        <taxon>Metazoa</taxon>
        <taxon>Spiralia</taxon>
        <taxon>Lophotrochozoa</taxon>
        <taxon>Mollusca</taxon>
        <taxon>Bivalvia</taxon>
        <taxon>Autobranchia</taxon>
        <taxon>Pteriomorphia</taxon>
        <taxon>Ostreida</taxon>
        <taxon>Ostreoidea</taxon>
        <taxon>Ostreidae</taxon>
        <taxon>Crassostrea</taxon>
    </lineage>
</organism>